<reference evidence="6 7" key="1">
    <citation type="submission" date="2019-02" db="EMBL/GenBank/DDBJ databases">
        <title>Deep-cultivation of Planctomycetes and their phenomic and genomic characterization uncovers novel biology.</title>
        <authorList>
            <person name="Wiegand S."/>
            <person name="Jogler M."/>
            <person name="Boedeker C."/>
            <person name="Pinto D."/>
            <person name="Vollmers J."/>
            <person name="Rivas-Marin E."/>
            <person name="Kohn T."/>
            <person name="Peeters S.H."/>
            <person name="Heuer A."/>
            <person name="Rast P."/>
            <person name="Oberbeckmann S."/>
            <person name="Bunk B."/>
            <person name="Jeske O."/>
            <person name="Meyerdierks A."/>
            <person name="Storesund J.E."/>
            <person name="Kallscheuer N."/>
            <person name="Luecker S."/>
            <person name="Lage O.M."/>
            <person name="Pohl T."/>
            <person name="Merkel B.J."/>
            <person name="Hornburger P."/>
            <person name="Mueller R.-W."/>
            <person name="Bruemmer F."/>
            <person name="Labrenz M."/>
            <person name="Spormann A.M."/>
            <person name="Op den Camp H."/>
            <person name="Overmann J."/>
            <person name="Amann R."/>
            <person name="Jetten M.S.M."/>
            <person name="Mascher T."/>
            <person name="Medema M.H."/>
            <person name="Devos D.P."/>
            <person name="Kaster A.-K."/>
            <person name="Ovreas L."/>
            <person name="Rohde M."/>
            <person name="Galperin M.Y."/>
            <person name="Jogler C."/>
        </authorList>
    </citation>
    <scope>NUCLEOTIDE SEQUENCE [LARGE SCALE GENOMIC DNA]</scope>
    <source>
        <strain evidence="6 7">Pan216</strain>
    </source>
</reference>
<keyword evidence="4" id="KW-0598">Phosphotransferase system</keyword>
<dbReference type="InterPro" id="IPR000032">
    <property type="entry name" value="HPr-like"/>
</dbReference>
<evidence type="ECO:0000313" key="7">
    <source>
        <dbReference type="Proteomes" id="UP000317093"/>
    </source>
</evidence>
<dbReference type="PANTHER" id="PTHR33705">
    <property type="entry name" value="PHOSPHOCARRIER PROTEIN HPR"/>
    <property type="match status" value="1"/>
</dbReference>
<keyword evidence="3" id="KW-0963">Cytoplasm</keyword>
<dbReference type="RefSeq" id="WP_145261285.1">
    <property type="nucleotide sequence ID" value="NZ_CP036279.1"/>
</dbReference>
<comment type="similarity">
    <text evidence="2">Belongs to the HPr family.</text>
</comment>
<name>A0A518B9J6_9BACT</name>
<dbReference type="NCBIfam" id="TIGR01003">
    <property type="entry name" value="PTS_HPr_family"/>
    <property type="match status" value="1"/>
</dbReference>
<evidence type="ECO:0000256" key="1">
    <source>
        <dbReference type="ARBA" id="ARBA00004496"/>
    </source>
</evidence>
<dbReference type="PANTHER" id="PTHR33705:SF2">
    <property type="entry name" value="PHOSPHOCARRIER PROTEIN NPR"/>
    <property type="match status" value="1"/>
</dbReference>
<dbReference type="CDD" id="cd00367">
    <property type="entry name" value="PTS-HPr_like"/>
    <property type="match status" value="1"/>
</dbReference>
<dbReference type="InterPro" id="IPR050399">
    <property type="entry name" value="HPr"/>
</dbReference>
<evidence type="ECO:0000256" key="3">
    <source>
        <dbReference type="ARBA" id="ARBA00022490"/>
    </source>
</evidence>
<protein>
    <submittedName>
        <fullName evidence="6">HPr-like protein Crh</fullName>
    </submittedName>
</protein>
<dbReference type="Pfam" id="PF00381">
    <property type="entry name" value="PTS-HPr"/>
    <property type="match status" value="1"/>
</dbReference>
<gene>
    <name evidence="6" type="primary">crh</name>
    <name evidence="6" type="ORF">Pan216_45350</name>
</gene>
<dbReference type="PRINTS" id="PR00107">
    <property type="entry name" value="PHOSPHOCPHPR"/>
</dbReference>
<dbReference type="KEGG" id="knv:Pan216_45350"/>
<comment type="subcellular location">
    <subcellularLocation>
        <location evidence="1">Cytoplasm</location>
    </subcellularLocation>
</comment>
<sequence>MAANVNGDAQGPTPVRVDANHYRSQVVIVNSMGLHARPASLFVERANCFESNVTIQKGSDEVDGKSILQLLSLSAEEGTALVLETRGPDAEAASISLSQLVASGFDEMDGDSVAPSSP</sequence>
<dbReference type="SUPFAM" id="SSF55594">
    <property type="entry name" value="HPr-like"/>
    <property type="match status" value="1"/>
</dbReference>
<dbReference type="PROSITE" id="PS00369">
    <property type="entry name" value="PTS_HPR_HIS"/>
    <property type="match status" value="1"/>
</dbReference>
<dbReference type="Proteomes" id="UP000317093">
    <property type="component" value="Chromosome"/>
</dbReference>
<dbReference type="Gene3D" id="3.30.1340.10">
    <property type="entry name" value="HPr-like"/>
    <property type="match status" value="1"/>
</dbReference>
<organism evidence="6 7">
    <name type="scientific">Kolteria novifilia</name>
    <dbReference type="NCBI Taxonomy" id="2527975"/>
    <lineage>
        <taxon>Bacteria</taxon>
        <taxon>Pseudomonadati</taxon>
        <taxon>Planctomycetota</taxon>
        <taxon>Planctomycetia</taxon>
        <taxon>Kolteriales</taxon>
        <taxon>Kolteriaceae</taxon>
        <taxon>Kolteria</taxon>
    </lineage>
</organism>
<evidence type="ECO:0000259" key="5">
    <source>
        <dbReference type="PROSITE" id="PS51350"/>
    </source>
</evidence>
<dbReference type="GO" id="GO:0009401">
    <property type="term" value="P:phosphoenolpyruvate-dependent sugar phosphotransferase system"/>
    <property type="evidence" value="ECO:0007669"/>
    <property type="project" value="UniProtKB-KW"/>
</dbReference>
<keyword evidence="7" id="KW-1185">Reference proteome</keyword>
<dbReference type="InterPro" id="IPR001020">
    <property type="entry name" value="PTS_HPr_His_P_site"/>
</dbReference>
<dbReference type="AlphaFoldDB" id="A0A518B9J6"/>
<evidence type="ECO:0000313" key="6">
    <source>
        <dbReference type="EMBL" id="QDU63654.1"/>
    </source>
</evidence>
<dbReference type="GO" id="GO:0005737">
    <property type="term" value="C:cytoplasm"/>
    <property type="evidence" value="ECO:0007669"/>
    <property type="project" value="UniProtKB-SubCell"/>
</dbReference>
<dbReference type="PROSITE" id="PS51350">
    <property type="entry name" value="PTS_HPR_DOM"/>
    <property type="match status" value="1"/>
</dbReference>
<evidence type="ECO:0000256" key="2">
    <source>
        <dbReference type="ARBA" id="ARBA00010736"/>
    </source>
</evidence>
<evidence type="ECO:0000256" key="4">
    <source>
        <dbReference type="ARBA" id="ARBA00022683"/>
    </source>
</evidence>
<proteinExistence type="inferred from homology"/>
<dbReference type="OrthoDB" id="9809047at2"/>
<feature type="domain" description="HPr" evidence="5">
    <location>
        <begin position="21"/>
        <end position="108"/>
    </location>
</feature>
<dbReference type="InterPro" id="IPR035895">
    <property type="entry name" value="HPr-like_sf"/>
</dbReference>
<dbReference type="EMBL" id="CP036279">
    <property type="protein sequence ID" value="QDU63654.1"/>
    <property type="molecule type" value="Genomic_DNA"/>
</dbReference>
<accession>A0A518B9J6</accession>